<name>A0A645IXL1_9ZZZZ</name>
<organism evidence="1">
    <name type="scientific">bioreactor metagenome</name>
    <dbReference type="NCBI Taxonomy" id="1076179"/>
    <lineage>
        <taxon>unclassified sequences</taxon>
        <taxon>metagenomes</taxon>
        <taxon>ecological metagenomes</taxon>
    </lineage>
</organism>
<comment type="caution">
    <text evidence="1">The sequence shown here is derived from an EMBL/GenBank/DDBJ whole genome shotgun (WGS) entry which is preliminary data.</text>
</comment>
<reference evidence="1" key="1">
    <citation type="submission" date="2019-08" db="EMBL/GenBank/DDBJ databases">
        <authorList>
            <person name="Kucharzyk K."/>
            <person name="Murdoch R.W."/>
            <person name="Higgins S."/>
            <person name="Loffler F."/>
        </authorList>
    </citation>
    <scope>NUCLEOTIDE SEQUENCE</scope>
</reference>
<protein>
    <submittedName>
        <fullName evidence="1">Uncharacterized protein</fullName>
    </submittedName>
</protein>
<dbReference type="EMBL" id="VSSQ01119914">
    <property type="protein sequence ID" value="MPN53114.1"/>
    <property type="molecule type" value="Genomic_DNA"/>
</dbReference>
<evidence type="ECO:0000313" key="1">
    <source>
        <dbReference type="EMBL" id="MPN53114.1"/>
    </source>
</evidence>
<proteinExistence type="predicted"/>
<gene>
    <name evidence="1" type="ORF">SDC9_200778</name>
</gene>
<accession>A0A645IXL1</accession>
<dbReference type="AlphaFoldDB" id="A0A645IXL1"/>
<sequence length="95" mass="10235">MQRGGCIDVGGSVLHRFFKQRRGIAVVPNILHPNELHGIEIDAHQLAAVIGEIDIVLPDNCRVFNAPPAPVRVVITGISVIRRGVGKLDGLVRAD</sequence>